<dbReference type="EMBL" id="FNGS01000005">
    <property type="protein sequence ID" value="SDM17985.1"/>
    <property type="molecule type" value="Genomic_DNA"/>
</dbReference>
<dbReference type="RefSeq" id="WP_093204222.1">
    <property type="nucleotide sequence ID" value="NZ_FNGS01000005.1"/>
</dbReference>
<keyword evidence="5 9" id="KW-0229">DNA integration</keyword>
<feature type="active site" evidence="9">
    <location>
        <position position="169"/>
    </location>
</feature>
<dbReference type="PANTHER" id="PTHR30349:SF77">
    <property type="entry name" value="TYROSINE RECOMBINASE XERC"/>
    <property type="match status" value="1"/>
</dbReference>
<accession>A0A1G9R6C7</accession>
<keyword evidence="7 9" id="KW-0233">DNA recombination</keyword>
<sequence>MIPYFLQHIKFEKRCSKHTLSAYTSDLEQFSIYLKNTYELTEAEQADFQMIRSWIAALAEKKLDNRSINRKIATLRAYYGFLLRQKTIVKDPMLLIRSLKTDKQLPSFVREQEMHHLLDDLAFTEDFAGQRDRVVLELLYGTGMRLSELIELKISDLNTYEKTLTVLGKRNKQRILPLPNPLYQLLSQYLKLRDELEIPDEWLILSDNGRKAYPVFIQRIVRKYLSLVSSLEKKSPHVLRHSFATHLLNNGADLNAIKDLMGHSSLAATQVYTHNSIEKLKEAYLQAHPKA</sequence>
<evidence type="ECO:0000313" key="12">
    <source>
        <dbReference type="EMBL" id="SDM17985.1"/>
    </source>
</evidence>
<dbReference type="STRING" id="563176.SAMN04488090_2728"/>
<dbReference type="PANTHER" id="PTHR30349">
    <property type="entry name" value="PHAGE INTEGRASE-RELATED"/>
    <property type="match status" value="1"/>
</dbReference>
<dbReference type="AlphaFoldDB" id="A0A1G9R6C7"/>
<evidence type="ECO:0000256" key="4">
    <source>
        <dbReference type="ARBA" id="ARBA00022829"/>
    </source>
</evidence>
<dbReference type="OrthoDB" id="9801717at2"/>
<evidence type="ECO:0000256" key="1">
    <source>
        <dbReference type="ARBA" id="ARBA00004496"/>
    </source>
</evidence>
<evidence type="ECO:0000256" key="3">
    <source>
        <dbReference type="ARBA" id="ARBA00022618"/>
    </source>
</evidence>
<evidence type="ECO:0000256" key="8">
    <source>
        <dbReference type="ARBA" id="ARBA00023306"/>
    </source>
</evidence>
<keyword evidence="6 9" id="KW-0238">DNA-binding</keyword>
<reference evidence="12 13" key="1">
    <citation type="submission" date="2016-10" db="EMBL/GenBank/DDBJ databases">
        <authorList>
            <person name="de Groot N.N."/>
        </authorList>
    </citation>
    <scope>NUCLEOTIDE SEQUENCE [LARGE SCALE GENOMIC DNA]</scope>
    <source>
        <strain evidence="12 13">DSM 21668</strain>
    </source>
</reference>
<evidence type="ECO:0000313" key="13">
    <source>
        <dbReference type="Proteomes" id="UP000198901"/>
    </source>
</evidence>
<dbReference type="GO" id="GO:0006313">
    <property type="term" value="P:DNA transposition"/>
    <property type="evidence" value="ECO:0007669"/>
    <property type="project" value="UniProtKB-UniRule"/>
</dbReference>
<feature type="active site" evidence="9">
    <location>
        <position position="237"/>
    </location>
</feature>
<dbReference type="InterPro" id="IPR011010">
    <property type="entry name" value="DNA_brk_join_enz"/>
</dbReference>
<keyword evidence="8 9" id="KW-0131">Cell cycle</keyword>
<evidence type="ECO:0000259" key="10">
    <source>
        <dbReference type="PROSITE" id="PS51898"/>
    </source>
</evidence>
<feature type="active site" evidence="9">
    <location>
        <position position="240"/>
    </location>
</feature>
<evidence type="ECO:0000256" key="6">
    <source>
        <dbReference type="ARBA" id="ARBA00023125"/>
    </source>
</evidence>
<feature type="domain" description="Tyr recombinase" evidence="10">
    <location>
        <begin position="104"/>
        <end position="285"/>
    </location>
</feature>
<organism evidence="12 13">
    <name type="scientific">Siphonobacter aquaeclarae</name>
    <dbReference type="NCBI Taxonomy" id="563176"/>
    <lineage>
        <taxon>Bacteria</taxon>
        <taxon>Pseudomonadati</taxon>
        <taxon>Bacteroidota</taxon>
        <taxon>Cytophagia</taxon>
        <taxon>Cytophagales</taxon>
        <taxon>Cytophagaceae</taxon>
        <taxon>Siphonobacter</taxon>
    </lineage>
</organism>
<dbReference type="SUPFAM" id="SSF47823">
    <property type="entry name" value="lambda integrase-like, N-terminal domain"/>
    <property type="match status" value="1"/>
</dbReference>
<dbReference type="InterPro" id="IPR044068">
    <property type="entry name" value="CB"/>
</dbReference>
<dbReference type="Pfam" id="PF00589">
    <property type="entry name" value="Phage_integrase"/>
    <property type="match status" value="1"/>
</dbReference>
<dbReference type="InterPro" id="IPR050090">
    <property type="entry name" value="Tyrosine_recombinase_XerCD"/>
</dbReference>
<dbReference type="InterPro" id="IPR002104">
    <property type="entry name" value="Integrase_catalytic"/>
</dbReference>
<dbReference type="PROSITE" id="PS51898">
    <property type="entry name" value="TYR_RECOMBINASE"/>
    <property type="match status" value="1"/>
</dbReference>
<feature type="active site" description="O-(3'-phospho-DNA)-tyrosine intermediate" evidence="9">
    <location>
        <position position="272"/>
    </location>
</feature>
<keyword evidence="4 9" id="KW-0159">Chromosome partition</keyword>
<evidence type="ECO:0000256" key="5">
    <source>
        <dbReference type="ARBA" id="ARBA00022908"/>
    </source>
</evidence>
<dbReference type="InterPro" id="IPR013762">
    <property type="entry name" value="Integrase-like_cat_sf"/>
</dbReference>
<comment type="subunit">
    <text evidence="9">Forms a cyclic heterotetrameric complex composed of two molecules of XerC and two molecules of XerD.</text>
</comment>
<comment type="subcellular location">
    <subcellularLocation>
        <location evidence="1 9">Cytoplasm</location>
    </subcellularLocation>
</comment>
<protein>
    <recommendedName>
        <fullName evidence="9">Tyrosine recombinase XerC</fullName>
    </recommendedName>
</protein>
<dbReference type="SUPFAM" id="SSF56349">
    <property type="entry name" value="DNA breaking-rejoining enzymes"/>
    <property type="match status" value="1"/>
</dbReference>
<dbReference type="Gene3D" id="1.10.150.130">
    <property type="match status" value="1"/>
</dbReference>
<dbReference type="InterPro" id="IPR010998">
    <property type="entry name" value="Integrase_recombinase_N"/>
</dbReference>
<comment type="function">
    <text evidence="9">Site-specific tyrosine recombinase, which acts by catalyzing the cutting and rejoining of the recombining DNA molecules. The XerC-XerD complex is essential to convert dimers of the bacterial chromosome into monomers to permit their segregation at cell division. It also contributes to the segregational stability of plasmids.</text>
</comment>
<evidence type="ECO:0000256" key="2">
    <source>
        <dbReference type="ARBA" id="ARBA00022490"/>
    </source>
</evidence>
<keyword evidence="3 9" id="KW-0132">Cell division</keyword>
<dbReference type="HAMAP" id="MF_01808">
    <property type="entry name" value="Recomb_XerC_XerD"/>
    <property type="match status" value="1"/>
</dbReference>
<gene>
    <name evidence="9" type="primary">xerC</name>
    <name evidence="12" type="ORF">SAMN04488090_2728</name>
</gene>
<dbReference type="GO" id="GO:0051301">
    <property type="term" value="P:cell division"/>
    <property type="evidence" value="ECO:0007669"/>
    <property type="project" value="UniProtKB-KW"/>
</dbReference>
<keyword evidence="13" id="KW-1185">Reference proteome</keyword>
<dbReference type="GO" id="GO:0005737">
    <property type="term" value="C:cytoplasm"/>
    <property type="evidence" value="ECO:0007669"/>
    <property type="project" value="UniProtKB-SubCell"/>
</dbReference>
<dbReference type="Proteomes" id="UP000198901">
    <property type="component" value="Unassembled WGS sequence"/>
</dbReference>
<proteinExistence type="inferred from homology"/>
<dbReference type="GO" id="GO:0009037">
    <property type="term" value="F:tyrosine-based site-specific recombinase activity"/>
    <property type="evidence" value="ECO:0007669"/>
    <property type="project" value="UniProtKB-UniRule"/>
</dbReference>
<evidence type="ECO:0000256" key="7">
    <source>
        <dbReference type="ARBA" id="ARBA00023172"/>
    </source>
</evidence>
<comment type="similarity">
    <text evidence="9">Belongs to the 'phage' integrase family. XerC subfamily.</text>
</comment>
<dbReference type="GO" id="GO:0007059">
    <property type="term" value="P:chromosome segregation"/>
    <property type="evidence" value="ECO:0007669"/>
    <property type="project" value="UniProtKB-UniRule"/>
</dbReference>
<feature type="domain" description="Core-binding (CB)" evidence="11">
    <location>
        <begin position="1"/>
        <end position="83"/>
    </location>
</feature>
<dbReference type="GO" id="GO:0003677">
    <property type="term" value="F:DNA binding"/>
    <property type="evidence" value="ECO:0007669"/>
    <property type="project" value="UniProtKB-UniRule"/>
</dbReference>
<evidence type="ECO:0000256" key="9">
    <source>
        <dbReference type="HAMAP-Rule" id="MF_01808"/>
    </source>
</evidence>
<dbReference type="InterPro" id="IPR004107">
    <property type="entry name" value="Integrase_SAM-like_N"/>
</dbReference>
<name>A0A1G9R6C7_9BACT</name>
<evidence type="ECO:0000259" key="11">
    <source>
        <dbReference type="PROSITE" id="PS51900"/>
    </source>
</evidence>
<feature type="active site" evidence="9">
    <location>
        <position position="263"/>
    </location>
</feature>
<feature type="active site" evidence="9">
    <location>
        <position position="145"/>
    </location>
</feature>
<dbReference type="InterPro" id="IPR023009">
    <property type="entry name" value="Tyrosine_recombinase_XerC/XerD"/>
</dbReference>
<dbReference type="Gene3D" id="1.10.443.10">
    <property type="entry name" value="Intergrase catalytic core"/>
    <property type="match status" value="1"/>
</dbReference>
<dbReference type="Pfam" id="PF02899">
    <property type="entry name" value="Phage_int_SAM_1"/>
    <property type="match status" value="1"/>
</dbReference>
<dbReference type="PROSITE" id="PS51900">
    <property type="entry name" value="CB"/>
    <property type="match status" value="1"/>
</dbReference>
<keyword evidence="2 9" id="KW-0963">Cytoplasm</keyword>